<dbReference type="PROSITE" id="PS00109">
    <property type="entry name" value="PROTEIN_KINASE_TYR"/>
    <property type="match status" value="1"/>
</dbReference>
<dbReference type="InterPro" id="IPR059179">
    <property type="entry name" value="MLKL-like_MCAfunc"/>
</dbReference>
<gene>
    <name evidence="8" type="ORF">FWILDA_LOCUS6014</name>
</gene>
<evidence type="ECO:0000256" key="2">
    <source>
        <dbReference type="ARBA" id="ARBA00022741"/>
    </source>
</evidence>
<evidence type="ECO:0000313" key="9">
    <source>
        <dbReference type="Proteomes" id="UP001153678"/>
    </source>
</evidence>
<dbReference type="Gene3D" id="1.20.930.20">
    <property type="entry name" value="Adaptor protein Cbl, N-terminal domain"/>
    <property type="match status" value="1"/>
</dbReference>
<dbReference type="PANTHER" id="PTHR44329">
    <property type="entry name" value="SERINE/THREONINE-PROTEIN KINASE TNNI3K-RELATED"/>
    <property type="match status" value="1"/>
</dbReference>
<dbReference type="Gene3D" id="1.25.40.10">
    <property type="entry name" value="Tetratricopeptide repeat domain"/>
    <property type="match status" value="1"/>
</dbReference>
<keyword evidence="1" id="KW-0808">Transferase</keyword>
<evidence type="ECO:0000313" key="8">
    <source>
        <dbReference type="EMBL" id="CAI2173294.1"/>
    </source>
</evidence>
<dbReference type="PROSITE" id="PS00107">
    <property type="entry name" value="PROTEIN_KINASE_ATP"/>
    <property type="match status" value="1"/>
</dbReference>
<dbReference type="InterPro" id="IPR011009">
    <property type="entry name" value="Kinase-like_dom_sf"/>
</dbReference>
<dbReference type="SMART" id="SM00671">
    <property type="entry name" value="SEL1"/>
    <property type="match status" value="3"/>
</dbReference>
<dbReference type="PROSITE" id="PS50011">
    <property type="entry name" value="PROTEIN_KINASE_DOM"/>
    <property type="match status" value="2"/>
</dbReference>
<dbReference type="InterPro" id="IPR006597">
    <property type="entry name" value="Sel1-like"/>
</dbReference>
<dbReference type="Pfam" id="PF00069">
    <property type="entry name" value="Pkinase"/>
    <property type="match status" value="2"/>
</dbReference>
<dbReference type="Gene3D" id="1.10.510.10">
    <property type="entry name" value="Transferase(Phosphotransferase) domain 1"/>
    <property type="match status" value="2"/>
</dbReference>
<name>A0A9W4SKZ5_9GLOM</name>
<dbReference type="InterPro" id="IPR000719">
    <property type="entry name" value="Prot_kinase_dom"/>
</dbReference>
<dbReference type="InterPro" id="IPR011990">
    <property type="entry name" value="TPR-like_helical_dom_sf"/>
</dbReference>
<dbReference type="AlphaFoldDB" id="A0A9W4SKZ5"/>
<keyword evidence="2 5" id="KW-0547">Nucleotide-binding</keyword>
<feature type="coiled-coil region" evidence="6">
    <location>
        <begin position="446"/>
        <end position="476"/>
    </location>
</feature>
<proteinExistence type="predicted"/>
<dbReference type="OrthoDB" id="2314769at2759"/>
<organism evidence="8 9">
    <name type="scientific">Funneliformis geosporum</name>
    <dbReference type="NCBI Taxonomy" id="1117311"/>
    <lineage>
        <taxon>Eukaryota</taxon>
        <taxon>Fungi</taxon>
        <taxon>Fungi incertae sedis</taxon>
        <taxon>Mucoromycota</taxon>
        <taxon>Glomeromycotina</taxon>
        <taxon>Glomeromycetes</taxon>
        <taxon>Glomerales</taxon>
        <taxon>Glomeraceae</taxon>
        <taxon>Funneliformis</taxon>
    </lineage>
</organism>
<dbReference type="GO" id="GO:0007166">
    <property type="term" value="P:cell surface receptor signaling pathway"/>
    <property type="evidence" value="ECO:0007669"/>
    <property type="project" value="InterPro"/>
</dbReference>
<dbReference type="InterPro" id="IPR051681">
    <property type="entry name" value="Ser/Thr_Kinases-Pseudokinases"/>
</dbReference>
<evidence type="ECO:0000256" key="5">
    <source>
        <dbReference type="PROSITE-ProRule" id="PRU10141"/>
    </source>
</evidence>
<dbReference type="PANTHER" id="PTHR44329:SF288">
    <property type="entry name" value="MITOGEN-ACTIVATED PROTEIN KINASE KINASE KINASE 20"/>
    <property type="match status" value="1"/>
</dbReference>
<dbReference type="SUPFAM" id="SSF56112">
    <property type="entry name" value="Protein kinase-like (PK-like)"/>
    <property type="match status" value="2"/>
</dbReference>
<evidence type="ECO:0000256" key="6">
    <source>
        <dbReference type="SAM" id="Coils"/>
    </source>
</evidence>
<evidence type="ECO:0000256" key="1">
    <source>
        <dbReference type="ARBA" id="ARBA00022679"/>
    </source>
</evidence>
<keyword evidence="4 5" id="KW-0067">ATP-binding</keyword>
<evidence type="ECO:0000259" key="7">
    <source>
        <dbReference type="PROSITE" id="PS50011"/>
    </source>
</evidence>
<dbReference type="Proteomes" id="UP001153678">
    <property type="component" value="Unassembled WGS sequence"/>
</dbReference>
<keyword evidence="6" id="KW-0175">Coiled coil</keyword>
<sequence length="938" mass="108397">MSIEKSIEWIEKCIVDKHIKYYDYDKFIEKEEIGKGAFGKVYKAKYGEKYFALKSFSSDKFTTMEKIVNELKLHREVDFYDYIIRFCGITRTNSGIIHRDLHSSNVLMHQGSIKLADFGLSKRIEESTGVESKLFGVIPYIDPKGFERVTSLRGGRPISRKYKLDKKSDVYSVAMEISKGLREDIIEGTSEKYSNLYTKIKSIDLKTSENDIPPSKTLLESNHVTTTELSRIMNGSLGRFVSKTDLTFESEVGITVAADPINVIIMNRVNVNEAVAPFLPLVTTITTLTKEISYAYENVQYNKKTCGALVTTFEAVEFTIKGLIRQKENNIMKFCSQSYYNSFCKLVNCLNQIKQFFDDISQLLGFKKFISSRNIEETFEKILKDFDNCSKHLRLARSITNEQLISILNSDLIEMKMFLDNIEGGITYLVNNRKTNDNSTEFRLNNNNIVIKINNIEEQNQKIIEQNNELLEYKNTNKTFNFAQLNGEIDTIRYLNQCSKSEIDINGQTELNGQIEPSELKYTAEPVSRKGKKVAVLKKIYKEKYVACKYFSTDKMNQRHLAILRKLKACPYIIQFYGLSRLDTSDVMVFEWAEYGTLCELYQNYIIGWDAKISFARDICRGLIFLHTVEILHHDIRCENVLITEKMQPKLCNFKFSRKFNAATSQIDDMNAIVHWLAPEKLENISELGFQKKPYENMNITEIQKHVQKGDREKFDSISRPDPIQTEYCEIINLGWVQEPSLRPGTQKIFNMLQELYEKHILKNSDEDKPNFSIPVHNSIIPITPFKEGLVAHKKKNYEMAWKCFEEHANVGDMLGKYWQGYYYLEGRYVEKNLAKAKELFKESADGGNADSQLRYAFCLIDKENEHIDCTKFLKYLKMSADNDNSTALYNLGEIYLRGRLGIEKDHDKGVQYLKLAALKGQQKAIDTLTVINNNLSN</sequence>
<evidence type="ECO:0000256" key="3">
    <source>
        <dbReference type="ARBA" id="ARBA00022777"/>
    </source>
</evidence>
<dbReference type="SUPFAM" id="SSF81901">
    <property type="entry name" value="HCP-like"/>
    <property type="match status" value="1"/>
</dbReference>
<accession>A0A9W4SKZ5</accession>
<dbReference type="EMBL" id="CAMKVN010001045">
    <property type="protein sequence ID" value="CAI2173294.1"/>
    <property type="molecule type" value="Genomic_DNA"/>
</dbReference>
<comment type="caution">
    <text evidence="8">The sequence shown here is derived from an EMBL/GenBank/DDBJ whole genome shotgun (WGS) entry which is preliminary data.</text>
</comment>
<dbReference type="Pfam" id="PF08238">
    <property type="entry name" value="Sel1"/>
    <property type="match status" value="2"/>
</dbReference>
<keyword evidence="3" id="KW-0418">Kinase</keyword>
<dbReference type="GO" id="GO:0005524">
    <property type="term" value="F:ATP binding"/>
    <property type="evidence" value="ECO:0007669"/>
    <property type="project" value="UniProtKB-UniRule"/>
</dbReference>
<evidence type="ECO:0000256" key="4">
    <source>
        <dbReference type="ARBA" id="ARBA00022840"/>
    </source>
</evidence>
<protein>
    <submittedName>
        <fullName evidence="8">5927_t:CDS:1</fullName>
    </submittedName>
</protein>
<dbReference type="CDD" id="cd21037">
    <property type="entry name" value="MLKL_NTD"/>
    <property type="match status" value="1"/>
</dbReference>
<feature type="domain" description="Protein kinase" evidence="7">
    <location>
        <begin position="1"/>
        <end position="279"/>
    </location>
</feature>
<dbReference type="Gene3D" id="3.30.200.20">
    <property type="entry name" value="Phosphorylase Kinase, domain 1"/>
    <property type="match status" value="1"/>
</dbReference>
<dbReference type="InterPro" id="IPR008266">
    <property type="entry name" value="Tyr_kinase_AS"/>
</dbReference>
<dbReference type="InterPro" id="IPR036537">
    <property type="entry name" value="Adaptor_Cbl_N_dom_sf"/>
</dbReference>
<reference evidence="8" key="1">
    <citation type="submission" date="2022-08" db="EMBL/GenBank/DDBJ databases">
        <authorList>
            <person name="Kallberg Y."/>
            <person name="Tangrot J."/>
            <person name="Rosling A."/>
        </authorList>
    </citation>
    <scope>NUCLEOTIDE SEQUENCE</scope>
    <source>
        <strain evidence="8">Wild A</strain>
    </source>
</reference>
<feature type="binding site" evidence="5">
    <location>
        <position position="54"/>
    </location>
    <ligand>
        <name>ATP</name>
        <dbReference type="ChEBI" id="CHEBI:30616"/>
    </ligand>
</feature>
<dbReference type="InterPro" id="IPR017441">
    <property type="entry name" value="Protein_kinase_ATP_BS"/>
</dbReference>
<keyword evidence="9" id="KW-1185">Reference proteome</keyword>
<feature type="domain" description="Protein kinase" evidence="7">
    <location>
        <begin position="489"/>
        <end position="757"/>
    </location>
</feature>
<dbReference type="GO" id="GO:0004674">
    <property type="term" value="F:protein serine/threonine kinase activity"/>
    <property type="evidence" value="ECO:0007669"/>
    <property type="project" value="TreeGrafter"/>
</dbReference>